<dbReference type="RefSeq" id="WP_163666172.1">
    <property type="nucleotide sequence ID" value="NZ_AP022565.1"/>
</dbReference>
<organism evidence="2 3">
    <name type="scientific">Mycolicibacterium alvei</name>
    <dbReference type="NCBI Taxonomy" id="67081"/>
    <lineage>
        <taxon>Bacteria</taxon>
        <taxon>Bacillati</taxon>
        <taxon>Actinomycetota</taxon>
        <taxon>Actinomycetes</taxon>
        <taxon>Mycobacteriales</taxon>
        <taxon>Mycobacteriaceae</taxon>
        <taxon>Mycolicibacterium</taxon>
    </lineage>
</organism>
<name>A0A6N4UVM4_9MYCO</name>
<sequence>MPNSATDPQHPLLVVFDTSTQTEFYADVHRVLASPAGAVLPYDYERRLTTSAAAQVLDELAGDRNAAPVDVLLMYGERRGFRKGDSDPTEMLRSTIDTFIPTRSARIVSVSSARGAEPQRDVFKFHLELRGFIDPRSDAVQALVAALEQENALPFGDRATQFSWIATLPEDLAATRNALVSDSQDRWAAVIDRFHERDTQFSDDVFWRVRSVRRIAARSSDNDTLSLRSRRTNIVGDPDAFQRDYRIAELGKYEVSIQTHTPGPTQRFPAGATVAFTPVEDEDGSIKLSPAPSVLRPEGNVAHRFTVATSGSPATRYPRMLLETQPPNWESKYPPGSTCTLTFAVRKPAWRWVVGILCIAGIGTIAGCLKEFHLQPTIFALCAVGAAVLVGVGWWAWSGQFKFGKGG</sequence>
<proteinExistence type="predicted"/>
<keyword evidence="1" id="KW-1133">Transmembrane helix</keyword>
<keyword evidence="1" id="KW-0812">Transmembrane</keyword>
<feature type="transmembrane region" description="Helical" evidence="1">
    <location>
        <begin position="349"/>
        <end position="369"/>
    </location>
</feature>
<accession>A0A6N4UVM4</accession>
<gene>
    <name evidence="2" type="ORF">MALV_36130</name>
</gene>
<dbReference type="AlphaFoldDB" id="A0A6N4UVM4"/>
<evidence type="ECO:0000256" key="1">
    <source>
        <dbReference type="SAM" id="Phobius"/>
    </source>
</evidence>
<dbReference type="Proteomes" id="UP000466906">
    <property type="component" value="Chromosome"/>
</dbReference>
<feature type="transmembrane region" description="Helical" evidence="1">
    <location>
        <begin position="378"/>
        <end position="397"/>
    </location>
</feature>
<evidence type="ECO:0000313" key="2">
    <source>
        <dbReference type="EMBL" id="BBX28488.1"/>
    </source>
</evidence>
<protein>
    <submittedName>
        <fullName evidence="2">Uncharacterized protein</fullName>
    </submittedName>
</protein>
<dbReference type="KEGG" id="malv:MALV_36130"/>
<reference evidence="2 3" key="1">
    <citation type="journal article" date="2019" name="Emerg. Microbes Infect.">
        <title>Comprehensive subspecies identification of 175 nontuberculous mycobacteria species based on 7547 genomic profiles.</title>
        <authorList>
            <person name="Matsumoto Y."/>
            <person name="Kinjo T."/>
            <person name="Motooka D."/>
            <person name="Nabeya D."/>
            <person name="Jung N."/>
            <person name="Uechi K."/>
            <person name="Horii T."/>
            <person name="Iida T."/>
            <person name="Fujita J."/>
            <person name="Nakamura S."/>
        </authorList>
    </citation>
    <scope>NUCLEOTIDE SEQUENCE [LARGE SCALE GENOMIC DNA]</scope>
    <source>
        <strain evidence="2 3">JCM 12272</strain>
    </source>
</reference>
<dbReference type="EMBL" id="AP022565">
    <property type="protein sequence ID" value="BBX28488.1"/>
    <property type="molecule type" value="Genomic_DNA"/>
</dbReference>
<keyword evidence="1" id="KW-0472">Membrane</keyword>
<keyword evidence="3" id="KW-1185">Reference proteome</keyword>
<evidence type="ECO:0000313" key="3">
    <source>
        <dbReference type="Proteomes" id="UP000466906"/>
    </source>
</evidence>